<gene>
    <name evidence="1" type="ORF">K3181_12055</name>
</gene>
<name>A0ABS7JX48_9SPHN</name>
<reference evidence="1 2" key="1">
    <citation type="submission" date="2021-08" db="EMBL/GenBank/DDBJ databases">
        <title>Comparative Genomics Analysis of the Genus Qipengyuania Reveals Extensive Genetic Diversity and Metabolic Versatility, Including the Description of Fifteen Novel Species.</title>
        <authorList>
            <person name="Liu Y."/>
        </authorList>
    </citation>
    <scope>NUCLEOTIDE SEQUENCE [LARGE SCALE GENOMIC DNA]</scope>
    <source>
        <strain evidence="1 2">YG27</strain>
    </source>
</reference>
<sequence>MSDQLAKIDPAAMALREALDAKWVDKTAVLTVNHPSGSVLAPTIIIARRAGGTGASMLALVLEFLLQHKALIIEVGGNRCPAFKHRSPENHRHFQSQDADRIAHAMDARLDHPGRIAILEFEPALYRDTLPVACRLAEMEPLCPPMLFYIACRNESSPLFAEKAAQRGLNELFMCRQAEQRCEPQSDEFLVLPWLDQAITGPLWREGITLPEAITRCRGVWTKEETRVNLEAFVEAILKRSTV</sequence>
<protein>
    <submittedName>
        <fullName evidence="1">Uncharacterized protein</fullName>
    </submittedName>
</protein>
<comment type="caution">
    <text evidence="1">The sequence shown here is derived from an EMBL/GenBank/DDBJ whole genome shotgun (WGS) entry which is preliminary data.</text>
</comment>
<dbReference type="Proteomes" id="UP000782554">
    <property type="component" value="Unassembled WGS sequence"/>
</dbReference>
<dbReference type="RefSeq" id="WP_221603343.1">
    <property type="nucleotide sequence ID" value="NZ_JAIGNU010000002.1"/>
</dbReference>
<keyword evidence="2" id="KW-1185">Reference proteome</keyword>
<evidence type="ECO:0000313" key="2">
    <source>
        <dbReference type="Proteomes" id="UP000782554"/>
    </source>
</evidence>
<evidence type="ECO:0000313" key="1">
    <source>
        <dbReference type="EMBL" id="MBX7502176.1"/>
    </source>
</evidence>
<dbReference type="EMBL" id="JAIGNU010000002">
    <property type="protein sequence ID" value="MBX7502176.1"/>
    <property type="molecule type" value="Genomic_DNA"/>
</dbReference>
<proteinExistence type="predicted"/>
<accession>A0ABS7JX48</accession>
<organism evidence="1 2">
    <name type="scientific">Qipengyuania mesophila</name>
    <dbReference type="NCBI Taxonomy" id="2867246"/>
    <lineage>
        <taxon>Bacteria</taxon>
        <taxon>Pseudomonadati</taxon>
        <taxon>Pseudomonadota</taxon>
        <taxon>Alphaproteobacteria</taxon>
        <taxon>Sphingomonadales</taxon>
        <taxon>Erythrobacteraceae</taxon>
        <taxon>Qipengyuania</taxon>
    </lineage>
</organism>